<feature type="compositionally biased region" description="Basic and acidic residues" evidence="1">
    <location>
        <begin position="31"/>
        <end position="41"/>
    </location>
</feature>
<feature type="region of interest" description="Disordered" evidence="1">
    <location>
        <begin position="17"/>
        <end position="41"/>
    </location>
</feature>
<dbReference type="WBParaSite" id="Pan_g10993.t1">
    <property type="protein sequence ID" value="Pan_g10993.t1"/>
    <property type="gene ID" value="Pan_g10993"/>
</dbReference>
<evidence type="ECO:0000313" key="2">
    <source>
        <dbReference type="Proteomes" id="UP000492821"/>
    </source>
</evidence>
<reference evidence="3" key="2">
    <citation type="submission" date="2020-10" db="UniProtKB">
        <authorList>
            <consortium name="WormBaseParasite"/>
        </authorList>
    </citation>
    <scope>IDENTIFICATION</scope>
</reference>
<sequence length="112" mass="12503">MPFPGVIRFRVVVSKHSSHDQMHQKQFLKHSQKEKSVPKDHHAGSLPSLLLCALTVSLQMRCSSNLDEFEHVTALFRAGITCGLIGVGLRPASERKGKRFEMDVSNLHATLL</sequence>
<evidence type="ECO:0000256" key="1">
    <source>
        <dbReference type="SAM" id="MobiDB-lite"/>
    </source>
</evidence>
<reference evidence="2" key="1">
    <citation type="journal article" date="2013" name="Genetics">
        <title>The draft genome and transcriptome of Panagrellus redivivus are shaped by the harsh demands of a free-living lifestyle.</title>
        <authorList>
            <person name="Srinivasan J."/>
            <person name="Dillman A.R."/>
            <person name="Macchietto M.G."/>
            <person name="Heikkinen L."/>
            <person name="Lakso M."/>
            <person name="Fracchia K.M."/>
            <person name="Antoshechkin I."/>
            <person name="Mortazavi A."/>
            <person name="Wong G."/>
            <person name="Sternberg P.W."/>
        </authorList>
    </citation>
    <scope>NUCLEOTIDE SEQUENCE [LARGE SCALE GENOMIC DNA]</scope>
    <source>
        <strain evidence="2">MT8872</strain>
    </source>
</reference>
<protein>
    <submittedName>
        <fullName evidence="3">Secreted protein</fullName>
    </submittedName>
</protein>
<dbReference type="AlphaFoldDB" id="A0A7E4UPS3"/>
<name>A0A7E4UPS3_PANRE</name>
<dbReference type="Proteomes" id="UP000492821">
    <property type="component" value="Unassembled WGS sequence"/>
</dbReference>
<keyword evidence="2" id="KW-1185">Reference proteome</keyword>
<accession>A0A7E4UPS3</accession>
<evidence type="ECO:0000313" key="3">
    <source>
        <dbReference type="WBParaSite" id="Pan_g10993.t1"/>
    </source>
</evidence>
<proteinExistence type="predicted"/>
<organism evidence="2 3">
    <name type="scientific">Panagrellus redivivus</name>
    <name type="common">Microworm</name>
    <dbReference type="NCBI Taxonomy" id="6233"/>
    <lineage>
        <taxon>Eukaryota</taxon>
        <taxon>Metazoa</taxon>
        <taxon>Ecdysozoa</taxon>
        <taxon>Nematoda</taxon>
        <taxon>Chromadorea</taxon>
        <taxon>Rhabditida</taxon>
        <taxon>Tylenchina</taxon>
        <taxon>Panagrolaimomorpha</taxon>
        <taxon>Panagrolaimoidea</taxon>
        <taxon>Panagrolaimidae</taxon>
        <taxon>Panagrellus</taxon>
    </lineage>
</organism>